<proteinExistence type="inferred from homology"/>
<evidence type="ECO:0000313" key="7">
    <source>
        <dbReference type="EMBL" id="SIQ46828.1"/>
    </source>
</evidence>
<evidence type="ECO:0000256" key="5">
    <source>
        <dbReference type="SAM" id="Phobius"/>
    </source>
</evidence>
<keyword evidence="8" id="KW-1185">Reference proteome</keyword>
<dbReference type="Pfam" id="PF00775">
    <property type="entry name" value="Dioxygenase_C"/>
    <property type="match status" value="1"/>
</dbReference>
<dbReference type="GO" id="GO:0008199">
    <property type="term" value="F:ferric iron binding"/>
    <property type="evidence" value="ECO:0007669"/>
    <property type="project" value="InterPro"/>
</dbReference>
<dbReference type="Proteomes" id="UP000186819">
    <property type="component" value="Unassembled WGS sequence"/>
</dbReference>
<evidence type="ECO:0000256" key="1">
    <source>
        <dbReference type="ARBA" id="ARBA00007825"/>
    </source>
</evidence>
<evidence type="ECO:0000313" key="8">
    <source>
        <dbReference type="Proteomes" id="UP000186819"/>
    </source>
</evidence>
<keyword evidence="5" id="KW-0812">Transmembrane</keyword>
<dbReference type="Gene3D" id="2.60.130.10">
    <property type="entry name" value="Aromatic compound dioxygenase"/>
    <property type="match status" value="1"/>
</dbReference>
<dbReference type="GO" id="GO:0016702">
    <property type="term" value="F:oxidoreductase activity, acting on single donors with incorporation of molecular oxygen, incorporation of two atoms of oxygen"/>
    <property type="evidence" value="ECO:0007669"/>
    <property type="project" value="InterPro"/>
</dbReference>
<reference evidence="8" key="1">
    <citation type="submission" date="2017-01" db="EMBL/GenBank/DDBJ databases">
        <authorList>
            <person name="Varghese N."/>
            <person name="Submissions S."/>
        </authorList>
    </citation>
    <scope>NUCLEOTIDE SEQUENCE [LARGE SCALE GENOMIC DNA]</scope>
    <source>
        <strain evidence="8">ATCC 51758</strain>
    </source>
</reference>
<keyword evidence="2 7" id="KW-0223">Dioxygenase</keyword>
<name>A0A1N6T0B4_9RHOO</name>
<dbReference type="SUPFAM" id="SSF49482">
    <property type="entry name" value="Aromatic compound dioxygenase"/>
    <property type="match status" value="1"/>
</dbReference>
<feature type="compositionally biased region" description="Basic and acidic residues" evidence="4">
    <location>
        <begin position="16"/>
        <end position="25"/>
    </location>
</feature>
<evidence type="ECO:0000259" key="6">
    <source>
        <dbReference type="PROSITE" id="PS00083"/>
    </source>
</evidence>
<evidence type="ECO:0000256" key="4">
    <source>
        <dbReference type="SAM" id="MobiDB-lite"/>
    </source>
</evidence>
<feature type="domain" description="Intradiol ring-cleavage dioxygenases" evidence="6">
    <location>
        <begin position="96"/>
        <end position="124"/>
    </location>
</feature>
<feature type="region of interest" description="Disordered" evidence="4">
    <location>
        <begin position="1"/>
        <end position="25"/>
    </location>
</feature>
<dbReference type="CDD" id="cd00421">
    <property type="entry name" value="intradiol_dioxygenase"/>
    <property type="match status" value="1"/>
</dbReference>
<dbReference type="OrthoDB" id="9805815at2"/>
<dbReference type="PROSITE" id="PS00083">
    <property type="entry name" value="INTRADIOL_DIOXYGENAS"/>
    <property type="match status" value="1"/>
</dbReference>
<dbReference type="InterPro" id="IPR000627">
    <property type="entry name" value="Intradiol_dOase_C"/>
</dbReference>
<dbReference type="InterPro" id="IPR050770">
    <property type="entry name" value="Intradiol_RC_Dioxygenase"/>
</dbReference>
<evidence type="ECO:0000256" key="2">
    <source>
        <dbReference type="ARBA" id="ARBA00022964"/>
    </source>
</evidence>
<organism evidence="7 8">
    <name type="scientific">Aromatoleum tolulyticum</name>
    <dbReference type="NCBI Taxonomy" id="34027"/>
    <lineage>
        <taxon>Bacteria</taxon>
        <taxon>Pseudomonadati</taxon>
        <taxon>Pseudomonadota</taxon>
        <taxon>Betaproteobacteria</taxon>
        <taxon>Rhodocyclales</taxon>
        <taxon>Rhodocyclaceae</taxon>
        <taxon>Aromatoleum</taxon>
    </lineage>
</organism>
<evidence type="ECO:0000256" key="3">
    <source>
        <dbReference type="ARBA" id="ARBA00023002"/>
    </source>
</evidence>
<keyword evidence="5" id="KW-1133">Transmembrane helix</keyword>
<dbReference type="STRING" id="34027.SAMN05421829_104281"/>
<dbReference type="AlphaFoldDB" id="A0A1N6T0B4"/>
<dbReference type="InterPro" id="IPR015889">
    <property type="entry name" value="Intradiol_dOase_core"/>
</dbReference>
<keyword evidence="5" id="KW-0472">Membrane</keyword>
<dbReference type="PANTHER" id="PTHR33711">
    <property type="entry name" value="DIOXYGENASE, PUTATIVE (AFU_ORTHOLOGUE AFUA_2G02910)-RELATED"/>
    <property type="match status" value="1"/>
</dbReference>
<feature type="transmembrane region" description="Helical" evidence="5">
    <location>
        <begin position="32"/>
        <end position="54"/>
    </location>
</feature>
<gene>
    <name evidence="7" type="ORF">SAMN05421829_104281</name>
</gene>
<protein>
    <submittedName>
        <fullName evidence="7">Protocatechuate 3,4-dioxygenase beta subunit</fullName>
    </submittedName>
</protein>
<dbReference type="EMBL" id="FTMD01000004">
    <property type="protein sequence ID" value="SIQ46828.1"/>
    <property type="molecule type" value="Genomic_DNA"/>
</dbReference>
<comment type="similarity">
    <text evidence="1">Belongs to the intradiol ring-cleavage dioxygenase family.</text>
</comment>
<accession>A0A1N6T0B4</accession>
<dbReference type="RefSeq" id="WP_076601617.1">
    <property type="nucleotide sequence ID" value="NZ_FTMD01000004.1"/>
</dbReference>
<keyword evidence="3" id="KW-0560">Oxidoreductase</keyword>
<sequence>MRPPPRAKNAPLTRTHGPDATRDTTRRRILRWLGGLPFLPLGLAAALPAGAATLHPTPADDIGPFYPLDWSGDIDADLTKLAGATGTAVEGTPLRVSGAVRDSAGKPVADAAVEIWQADARGRYRHPGVDPRTRDPAFQGFGRTMTDAQGRYSFLTILPGSYGSRPPHIHFRVAQPGRAEFVTQMYFRGNNREGNGYAPPEREALSVDVTAAKAGSPAAATFDIVLAAR</sequence>
<dbReference type="PANTHER" id="PTHR33711:SF10">
    <property type="entry name" value="INTRADIOL RING-CLEAVAGE DIOXYGENASES DOMAIN-CONTAINING PROTEIN"/>
    <property type="match status" value="1"/>
</dbReference>